<evidence type="ECO:0000256" key="1">
    <source>
        <dbReference type="ARBA" id="ARBA00004651"/>
    </source>
</evidence>
<feature type="region of interest" description="Disordered" evidence="8">
    <location>
        <begin position="1"/>
        <end position="21"/>
    </location>
</feature>
<keyword evidence="2" id="KW-0813">Transport</keyword>
<dbReference type="OrthoDB" id="3281800at2"/>
<feature type="compositionally biased region" description="Low complexity" evidence="8">
    <location>
        <begin position="11"/>
        <end position="21"/>
    </location>
</feature>
<dbReference type="GO" id="GO:0005886">
    <property type="term" value="C:plasma membrane"/>
    <property type="evidence" value="ECO:0007669"/>
    <property type="project" value="UniProtKB-SubCell"/>
</dbReference>
<feature type="transmembrane region" description="Helical" evidence="9">
    <location>
        <begin position="224"/>
        <end position="243"/>
    </location>
</feature>
<feature type="transmembrane region" description="Helical" evidence="9">
    <location>
        <begin position="288"/>
        <end position="309"/>
    </location>
</feature>
<keyword evidence="5 9" id="KW-1133">Transmembrane helix</keyword>
<reference evidence="11 12" key="1">
    <citation type="submission" date="2019-06" db="EMBL/GenBank/DDBJ databases">
        <title>Description of Kitasatospora acidophila sp. nov. isolated from pine grove soil, and reclassification of Streptomyces novaecaesareae to Kitasatospora novaeceasareae comb. nov.</title>
        <authorList>
            <person name="Kim M.J."/>
        </authorList>
    </citation>
    <scope>NUCLEOTIDE SEQUENCE [LARGE SCALE GENOMIC DNA]</scope>
    <source>
        <strain evidence="11 12">MMS16-CNU292</strain>
    </source>
</reference>
<dbReference type="InterPro" id="IPR036259">
    <property type="entry name" value="MFS_trans_sf"/>
</dbReference>
<feature type="domain" description="Major facilitator superfamily (MFS) profile" evidence="10">
    <location>
        <begin position="29"/>
        <end position="466"/>
    </location>
</feature>
<keyword evidence="4 9" id="KW-0812">Transmembrane</keyword>
<dbReference type="RefSeq" id="WP_141633190.1">
    <property type="nucleotide sequence ID" value="NZ_VIGB01000003.1"/>
</dbReference>
<dbReference type="InterPro" id="IPR020846">
    <property type="entry name" value="MFS_dom"/>
</dbReference>
<evidence type="ECO:0000259" key="10">
    <source>
        <dbReference type="PROSITE" id="PS50850"/>
    </source>
</evidence>
<evidence type="ECO:0000256" key="3">
    <source>
        <dbReference type="ARBA" id="ARBA00022475"/>
    </source>
</evidence>
<dbReference type="PANTHER" id="PTHR42718">
    <property type="entry name" value="MAJOR FACILITATOR SUPERFAMILY MULTIDRUG TRANSPORTER MFSC"/>
    <property type="match status" value="1"/>
</dbReference>
<dbReference type="GO" id="GO:0022857">
    <property type="term" value="F:transmembrane transporter activity"/>
    <property type="evidence" value="ECO:0007669"/>
    <property type="project" value="InterPro"/>
</dbReference>
<keyword evidence="7" id="KW-0046">Antibiotic resistance</keyword>
<feature type="transmembrane region" description="Helical" evidence="9">
    <location>
        <begin position="349"/>
        <end position="366"/>
    </location>
</feature>
<feature type="transmembrane region" description="Helical" evidence="9">
    <location>
        <begin position="315"/>
        <end position="337"/>
    </location>
</feature>
<feature type="transmembrane region" description="Helical" evidence="9">
    <location>
        <begin position="65"/>
        <end position="83"/>
    </location>
</feature>
<feature type="transmembrane region" description="Helical" evidence="9">
    <location>
        <begin position="372"/>
        <end position="392"/>
    </location>
</feature>
<dbReference type="AlphaFoldDB" id="A0A540W0L1"/>
<feature type="transmembrane region" description="Helical" evidence="9">
    <location>
        <begin position="444"/>
        <end position="461"/>
    </location>
</feature>
<organism evidence="11 12">
    <name type="scientific">Kitasatospora acidiphila</name>
    <dbReference type="NCBI Taxonomy" id="2567942"/>
    <lineage>
        <taxon>Bacteria</taxon>
        <taxon>Bacillati</taxon>
        <taxon>Actinomycetota</taxon>
        <taxon>Actinomycetes</taxon>
        <taxon>Kitasatosporales</taxon>
        <taxon>Streptomycetaceae</taxon>
        <taxon>Kitasatospora</taxon>
    </lineage>
</organism>
<dbReference type="PANTHER" id="PTHR42718:SF46">
    <property type="entry name" value="BLR6921 PROTEIN"/>
    <property type="match status" value="1"/>
</dbReference>
<dbReference type="EMBL" id="VIGB01000003">
    <property type="protein sequence ID" value="TQF02497.1"/>
    <property type="molecule type" value="Genomic_DNA"/>
</dbReference>
<dbReference type="GO" id="GO:0046677">
    <property type="term" value="P:response to antibiotic"/>
    <property type="evidence" value="ECO:0007669"/>
    <property type="project" value="UniProtKB-KW"/>
</dbReference>
<evidence type="ECO:0000256" key="8">
    <source>
        <dbReference type="SAM" id="MobiDB-lite"/>
    </source>
</evidence>
<sequence>MRGLSELRRGTAPADTAPADAAPSFDRRLTAPLVLGSMLNPVNSTMIAVSLVPIGIAFGAPAAETVWLVSALYLTTSIAQPVIGRLVDRFGPRPLYLGGSTLIGLAGLLGMVAPSLGVLIVARVLIGLGTSAAYPAAMYVIRSEATRTGRDTPGGILTALSVAAQATAMIGPTLGGLLVGFGGWRTVFVVNLPLGLACVVLGARRLPRARPTATAERQAGPVDVLGMVLFGLALTGLLLFLMAPRPDRWYLPVLAVLAAAALAVRELRCPEPFLDLRVLGGNRPLLGTYLRQVLAYTVSYAFLYGYAQWLEQGRGLATSLTGTLMLPGSAVAIVAGVLSGRRPELRGKLVLGGTVMIAACGLLTVLRSDTPIPVLLAAGVLIGIPQGTIGLANQNALYHQADAERMGTAAGLLRTFMYLGAMLASAAVAASFRHGADTPGLHELALFMLPCAALLLVVSLLDRSLRRRR</sequence>
<feature type="transmembrane region" description="Helical" evidence="9">
    <location>
        <begin position="120"/>
        <end position="141"/>
    </location>
</feature>
<feature type="transmembrane region" description="Helical" evidence="9">
    <location>
        <begin position="412"/>
        <end position="432"/>
    </location>
</feature>
<dbReference type="InterPro" id="IPR011701">
    <property type="entry name" value="MFS"/>
</dbReference>
<evidence type="ECO:0000256" key="9">
    <source>
        <dbReference type="SAM" id="Phobius"/>
    </source>
</evidence>
<evidence type="ECO:0000313" key="11">
    <source>
        <dbReference type="EMBL" id="TQF02497.1"/>
    </source>
</evidence>
<dbReference type="Gene3D" id="1.20.1250.20">
    <property type="entry name" value="MFS general substrate transporter like domains"/>
    <property type="match status" value="1"/>
</dbReference>
<dbReference type="Pfam" id="PF07690">
    <property type="entry name" value="MFS_1"/>
    <property type="match status" value="1"/>
</dbReference>
<feature type="transmembrane region" description="Helical" evidence="9">
    <location>
        <begin position="33"/>
        <end position="59"/>
    </location>
</feature>
<feature type="transmembrane region" description="Helical" evidence="9">
    <location>
        <begin position="249"/>
        <end position="267"/>
    </location>
</feature>
<gene>
    <name evidence="11" type="ORF">E6W39_09700</name>
</gene>
<dbReference type="PROSITE" id="PS50850">
    <property type="entry name" value="MFS"/>
    <property type="match status" value="1"/>
</dbReference>
<evidence type="ECO:0000313" key="12">
    <source>
        <dbReference type="Proteomes" id="UP000319103"/>
    </source>
</evidence>
<evidence type="ECO:0000256" key="5">
    <source>
        <dbReference type="ARBA" id="ARBA00022989"/>
    </source>
</evidence>
<evidence type="ECO:0000256" key="6">
    <source>
        <dbReference type="ARBA" id="ARBA00023136"/>
    </source>
</evidence>
<dbReference type="SUPFAM" id="SSF103473">
    <property type="entry name" value="MFS general substrate transporter"/>
    <property type="match status" value="1"/>
</dbReference>
<keyword evidence="6 9" id="KW-0472">Membrane</keyword>
<comment type="subcellular location">
    <subcellularLocation>
        <location evidence="1">Cell membrane</location>
        <topology evidence="1">Multi-pass membrane protein</topology>
    </subcellularLocation>
</comment>
<proteinExistence type="predicted"/>
<feature type="transmembrane region" description="Helical" evidence="9">
    <location>
        <begin position="153"/>
        <end position="171"/>
    </location>
</feature>
<accession>A0A540W0L1</accession>
<keyword evidence="3" id="KW-1003">Cell membrane</keyword>
<protein>
    <submittedName>
        <fullName evidence="11">MFS transporter</fullName>
    </submittedName>
</protein>
<dbReference type="Proteomes" id="UP000319103">
    <property type="component" value="Unassembled WGS sequence"/>
</dbReference>
<evidence type="ECO:0000256" key="2">
    <source>
        <dbReference type="ARBA" id="ARBA00022448"/>
    </source>
</evidence>
<feature type="transmembrane region" description="Helical" evidence="9">
    <location>
        <begin position="183"/>
        <end position="203"/>
    </location>
</feature>
<evidence type="ECO:0000256" key="7">
    <source>
        <dbReference type="ARBA" id="ARBA00023251"/>
    </source>
</evidence>
<feature type="transmembrane region" description="Helical" evidence="9">
    <location>
        <begin position="95"/>
        <end position="114"/>
    </location>
</feature>
<dbReference type="Gene3D" id="1.20.1720.10">
    <property type="entry name" value="Multidrug resistance protein D"/>
    <property type="match status" value="1"/>
</dbReference>
<keyword evidence="12" id="KW-1185">Reference proteome</keyword>
<comment type="caution">
    <text evidence="11">The sequence shown here is derived from an EMBL/GenBank/DDBJ whole genome shotgun (WGS) entry which is preliminary data.</text>
</comment>
<name>A0A540W0L1_9ACTN</name>
<evidence type="ECO:0000256" key="4">
    <source>
        <dbReference type="ARBA" id="ARBA00022692"/>
    </source>
</evidence>